<gene>
    <name evidence="3" type="ordered locus">Caul_1025</name>
</gene>
<reference evidence="3" key="1">
    <citation type="submission" date="2008-01" db="EMBL/GenBank/DDBJ databases">
        <title>Complete sequence of chromosome of Caulobacter sp. K31.</title>
        <authorList>
            <consortium name="US DOE Joint Genome Institute"/>
            <person name="Copeland A."/>
            <person name="Lucas S."/>
            <person name="Lapidus A."/>
            <person name="Barry K."/>
            <person name="Glavina del Rio T."/>
            <person name="Dalin E."/>
            <person name="Tice H."/>
            <person name="Pitluck S."/>
            <person name="Bruce D."/>
            <person name="Goodwin L."/>
            <person name="Thompson L.S."/>
            <person name="Brettin T."/>
            <person name="Detter J.C."/>
            <person name="Han C."/>
            <person name="Schmutz J."/>
            <person name="Larimer F."/>
            <person name="Land M."/>
            <person name="Hauser L."/>
            <person name="Kyrpides N."/>
            <person name="Kim E."/>
            <person name="Stephens C."/>
            <person name="Richardson P."/>
        </authorList>
    </citation>
    <scope>NUCLEOTIDE SEQUENCE [LARGE SCALE GENOMIC DNA]</scope>
    <source>
        <strain evidence="3">K31</strain>
    </source>
</reference>
<feature type="transmembrane region" description="Helical" evidence="1">
    <location>
        <begin position="47"/>
        <end position="67"/>
    </location>
</feature>
<organism evidence="3">
    <name type="scientific">Caulobacter sp. (strain K31)</name>
    <dbReference type="NCBI Taxonomy" id="366602"/>
    <lineage>
        <taxon>Bacteria</taxon>
        <taxon>Pseudomonadati</taxon>
        <taxon>Pseudomonadota</taxon>
        <taxon>Alphaproteobacteria</taxon>
        <taxon>Caulobacterales</taxon>
        <taxon>Caulobacteraceae</taxon>
        <taxon>Caulobacter</taxon>
    </lineage>
</organism>
<dbReference type="PROSITE" id="PS50930">
    <property type="entry name" value="HTH_LYTTR"/>
    <property type="match status" value="1"/>
</dbReference>
<name>B0SWF8_CAUSK</name>
<proteinExistence type="predicted"/>
<dbReference type="STRING" id="366602.Caul_1025"/>
<sequence>MTVKAEPLLGTAREWAIDFAVAGAVGLFVGVIGPYGSYLNGAPGPRIFHFVVCFCVGTLIFGVLQRLAVAVAKRWKLPVWPVVIVALLVGCLPLALFISWLATTLWPFLRDQIAPLEWYGQCVFLSGPVLSFVVVRRMLKAAARRDTLVAGLEIPPSVAMPVSSEALCLRMEDHYVRVHTLSGSRLVPGPFERVITSLGQEGMRVHRSWWVARAAVTGVVAEGRNLRLTLRGDLTAPVSRGSVAKLREAGWLAADAPSALGGEK</sequence>
<feature type="transmembrane region" description="Helical" evidence="1">
    <location>
        <begin position="79"/>
        <end position="106"/>
    </location>
</feature>
<keyword evidence="1" id="KW-1133">Transmembrane helix</keyword>
<protein>
    <submittedName>
        <fullName evidence="3">Response regulator receiver protein</fullName>
    </submittedName>
</protein>
<dbReference type="OrthoDB" id="7028951at2"/>
<dbReference type="GO" id="GO:0003677">
    <property type="term" value="F:DNA binding"/>
    <property type="evidence" value="ECO:0007669"/>
    <property type="project" value="InterPro"/>
</dbReference>
<evidence type="ECO:0000313" key="3">
    <source>
        <dbReference type="EMBL" id="ABZ70155.1"/>
    </source>
</evidence>
<feature type="domain" description="HTH LytTR-type" evidence="2">
    <location>
        <begin position="169"/>
        <end position="252"/>
    </location>
</feature>
<keyword evidence="1" id="KW-0812">Transmembrane</keyword>
<keyword evidence="1" id="KW-0472">Membrane</keyword>
<dbReference type="InterPro" id="IPR007492">
    <property type="entry name" value="LytTR_DNA-bd_dom"/>
</dbReference>
<dbReference type="AlphaFoldDB" id="B0SWF8"/>
<dbReference type="EMBL" id="CP000927">
    <property type="protein sequence ID" value="ABZ70155.1"/>
    <property type="molecule type" value="Genomic_DNA"/>
</dbReference>
<dbReference type="KEGG" id="cak:Caul_1025"/>
<dbReference type="HOGENOM" id="CLU_079621_0_0_5"/>
<dbReference type="Gene3D" id="2.40.50.1020">
    <property type="entry name" value="LytTr DNA-binding domain"/>
    <property type="match status" value="1"/>
</dbReference>
<dbReference type="eggNOG" id="COG3279">
    <property type="taxonomic scope" value="Bacteria"/>
</dbReference>
<feature type="transmembrane region" description="Helical" evidence="1">
    <location>
        <begin position="15"/>
        <end position="35"/>
    </location>
</feature>
<feature type="transmembrane region" description="Helical" evidence="1">
    <location>
        <begin position="118"/>
        <end position="135"/>
    </location>
</feature>
<evidence type="ECO:0000259" key="2">
    <source>
        <dbReference type="PROSITE" id="PS50930"/>
    </source>
</evidence>
<accession>B0SWF8</accession>
<dbReference type="Pfam" id="PF04397">
    <property type="entry name" value="LytTR"/>
    <property type="match status" value="1"/>
</dbReference>
<dbReference type="SMART" id="SM00850">
    <property type="entry name" value="LytTR"/>
    <property type="match status" value="1"/>
</dbReference>
<evidence type="ECO:0000256" key="1">
    <source>
        <dbReference type="SAM" id="Phobius"/>
    </source>
</evidence>